<dbReference type="AlphaFoldDB" id="A0A1F5L3I9"/>
<gene>
    <name evidence="2" type="ORF">PENARI_c040G00058</name>
</gene>
<dbReference type="GeneID" id="34581792"/>
<sequence>MEYAGTQLSWPQSEARQAVDDRDAEAEAEANKQRRKVQNRKNQRAHRKYAACYYNPFSETPTGLRLKGRDSGNIQESRPFRVRRWRLDEPDHIPSQEISLASERATTTSFSLRPPHTYTGISLSTAKRTVVLRGSPSTAHIPPPVNLDPQPFTFPLSSDHLLHLIQYNVFRALISNMRTLNTLPADSTICTIASPCRDDTALHPLKPDIPPSLIPTALQQTRYHSTWINVIPFPRVRDNLIRYEGRFDPWELMQDLVGELLNSTPAPRRRDAPVSANIPETQRPLTLSSGSDPDEVTAGRKGLIVWGEPHEMKSWEATPGFLAKWAWVAEGCDELVEISNHWRMKRGEEPMRLSMSRGYPPPPLSHVASSGG</sequence>
<dbReference type="InterPro" id="IPR021833">
    <property type="entry name" value="DUF3425"/>
</dbReference>
<feature type="compositionally biased region" description="Basic residues" evidence="1">
    <location>
        <begin position="33"/>
        <end position="45"/>
    </location>
</feature>
<keyword evidence="3" id="KW-1185">Reference proteome</keyword>
<evidence type="ECO:0000313" key="2">
    <source>
        <dbReference type="EMBL" id="OGE47617.1"/>
    </source>
</evidence>
<feature type="region of interest" description="Disordered" evidence="1">
    <location>
        <begin position="352"/>
        <end position="372"/>
    </location>
</feature>
<dbReference type="Proteomes" id="UP000177622">
    <property type="component" value="Unassembled WGS sequence"/>
</dbReference>
<proteinExistence type="predicted"/>
<name>A0A1F5L3I9_PENAI</name>
<feature type="region of interest" description="Disordered" evidence="1">
    <location>
        <begin position="263"/>
        <end position="296"/>
    </location>
</feature>
<dbReference type="STRING" id="1835702.A0A1F5L3I9"/>
<protein>
    <submittedName>
        <fullName evidence="2">Uncharacterized protein</fullName>
    </submittedName>
</protein>
<dbReference type="PANTHER" id="PTHR38116">
    <property type="entry name" value="CHROMOSOME 7, WHOLE GENOME SHOTGUN SEQUENCE"/>
    <property type="match status" value="1"/>
</dbReference>
<dbReference type="OrthoDB" id="125347at2759"/>
<comment type="caution">
    <text evidence="2">The sequence shown here is derived from an EMBL/GenBank/DDBJ whole genome shotgun (WGS) entry which is preliminary data.</text>
</comment>
<evidence type="ECO:0000313" key="3">
    <source>
        <dbReference type="Proteomes" id="UP000177622"/>
    </source>
</evidence>
<feature type="compositionally biased region" description="Polar residues" evidence="1">
    <location>
        <begin position="278"/>
        <end position="291"/>
    </location>
</feature>
<dbReference type="EMBL" id="LXJU01000040">
    <property type="protein sequence ID" value="OGE47617.1"/>
    <property type="molecule type" value="Genomic_DNA"/>
</dbReference>
<reference evidence="2 3" key="1">
    <citation type="journal article" date="2016" name="Sci. Rep.">
        <title>Penicillium arizonense, a new, genome sequenced fungal species, reveals a high chemical diversity in secreted metabolites.</title>
        <authorList>
            <person name="Grijseels S."/>
            <person name="Nielsen J.C."/>
            <person name="Randelovic M."/>
            <person name="Nielsen J."/>
            <person name="Nielsen K.F."/>
            <person name="Workman M."/>
            <person name="Frisvad J.C."/>
        </authorList>
    </citation>
    <scope>NUCLEOTIDE SEQUENCE [LARGE SCALE GENOMIC DNA]</scope>
    <source>
        <strain evidence="2 3">CBS 141311</strain>
    </source>
</reference>
<accession>A0A1F5L3I9</accession>
<feature type="region of interest" description="Disordered" evidence="1">
    <location>
        <begin position="1"/>
        <end position="45"/>
    </location>
</feature>
<feature type="compositionally biased region" description="Polar residues" evidence="1">
    <location>
        <begin position="1"/>
        <end position="12"/>
    </location>
</feature>
<evidence type="ECO:0000256" key="1">
    <source>
        <dbReference type="SAM" id="MobiDB-lite"/>
    </source>
</evidence>
<dbReference type="RefSeq" id="XP_022483075.1">
    <property type="nucleotide sequence ID" value="XM_022637058.1"/>
</dbReference>
<organism evidence="2 3">
    <name type="scientific">Penicillium arizonense</name>
    <dbReference type="NCBI Taxonomy" id="1835702"/>
    <lineage>
        <taxon>Eukaryota</taxon>
        <taxon>Fungi</taxon>
        <taxon>Dikarya</taxon>
        <taxon>Ascomycota</taxon>
        <taxon>Pezizomycotina</taxon>
        <taxon>Eurotiomycetes</taxon>
        <taxon>Eurotiomycetidae</taxon>
        <taxon>Eurotiales</taxon>
        <taxon>Aspergillaceae</taxon>
        <taxon>Penicillium</taxon>
    </lineage>
</organism>
<dbReference type="Pfam" id="PF11905">
    <property type="entry name" value="DUF3425"/>
    <property type="match status" value="1"/>
</dbReference>
<dbReference type="PANTHER" id="PTHR38116:SF1">
    <property type="entry name" value="BZIP DOMAIN-CONTAINING PROTEIN"/>
    <property type="match status" value="1"/>
</dbReference>